<organism evidence="1 2">
    <name type="scientific">Alteromonas mediterranea (strain DSM 17117 / CIP 110805 / LMG 28347 / Deep ecotype)</name>
    <dbReference type="NCBI Taxonomy" id="1774373"/>
    <lineage>
        <taxon>Bacteria</taxon>
        <taxon>Pseudomonadati</taxon>
        <taxon>Pseudomonadota</taxon>
        <taxon>Gammaproteobacteria</taxon>
        <taxon>Alteromonadales</taxon>
        <taxon>Alteromonadaceae</taxon>
        <taxon>Alteromonas/Salinimonas group</taxon>
        <taxon>Alteromonas</taxon>
    </lineage>
</organism>
<evidence type="ECO:0008006" key="3">
    <source>
        <dbReference type="Google" id="ProtNLM"/>
    </source>
</evidence>
<dbReference type="RefSeq" id="WP_023559794.1">
    <property type="nucleotide sequence ID" value="NC_011138.3"/>
</dbReference>
<evidence type="ECO:0000313" key="2">
    <source>
        <dbReference type="Proteomes" id="UP000001870"/>
    </source>
</evidence>
<dbReference type="EMBL" id="CP001103">
    <property type="protein sequence ID" value="AEA98751.2"/>
    <property type="molecule type" value="Genomic_DNA"/>
</dbReference>
<dbReference type="Pfam" id="PF14907">
    <property type="entry name" value="NTP_transf_5"/>
    <property type="match status" value="1"/>
</dbReference>
<gene>
    <name evidence="1" type="ordered locus">MADE_1013085</name>
</gene>
<evidence type="ECO:0000313" key="1">
    <source>
        <dbReference type="EMBL" id="AEA98751.2"/>
    </source>
</evidence>
<reference evidence="1 2" key="2">
    <citation type="journal article" date="2015" name="Antonie Van Leeuwenhoek">
        <title>Ecophysiological diversity of a novel member of the genus Alteromonas, and description of Alteromonas mediterranea sp. nov.</title>
        <authorList>
            <person name="Ivanova E.P."/>
            <person name="Lopez-Perez M."/>
            <person name="Zabalos M."/>
            <person name="Nguyen S.H."/>
            <person name="Webb H.K."/>
            <person name="Ryan J."/>
            <person name="Lagutin K."/>
            <person name="Vyssotski M."/>
            <person name="Crawford R.J."/>
            <person name="Rodriguez-Valera F."/>
        </authorList>
    </citation>
    <scope>NUCLEOTIDE SEQUENCE [LARGE SCALE GENOMIC DNA]</scope>
    <source>
        <strain evidence="2">DSM 17117 / CIP 110805 / LMG 28347 / Deep ecotype</strain>
    </source>
</reference>
<name>F2G8P1_ALTMD</name>
<dbReference type="HOGENOM" id="CLU_062407_0_0_6"/>
<sequence length="360" mass="41562">MNAFAKARYFLIIFNDVTLLSSLSPKTLSELFVFLRAANLLSIFAHKIKRKNMVDRLPESIQWHVTSNVNYSDRQRCQVGTEIDRINLLLEEIGITPVFLKGAAYNIENAVSLEGRTMSDIDILVSSSEIQKTEKRLLSLGWQIKSLANYDEKYYREFAHEIPPMFDPLSGTTLDIHHNLYLPVSGKAPDESILRQNIVASSQQKLVLNKHMQALHTCVHLYWNEDVSSSLRDLYDFTCLCNDNASHHFWEVIVKTAKAMNLSSLLFDVICLAEFYFLLRCPIETKHQLQSQLSLFHRARRGFTLFVMKRALVPDTRVCDSKLLRLSRFLAYMRGHLMKMPVHVLVPHMLKKLSMTLRKS</sequence>
<dbReference type="AlphaFoldDB" id="F2G8P1"/>
<dbReference type="InterPro" id="IPR039498">
    <property type="entry name" value="NTP_transf_5"/>
</dbReference>
<protein>
    <recommendedName>
        <fullName evidence="3">Nucleotidyltransferase</fullName>
    </recommendedName>
</protein>
<keyword evidence="2" id="KW-1185">Reference proteome</keyword>
<reference evidence="1 2" key="1">
    <citation type="journal article" date="2008" name="ISME J.">
        <title>Comparative genomics of two ecotypes of the marine planktonic copiotroph Alteromonas macleodii suggests alternative lifestyles associated with different kinds of particulate organic matter.</title>
        <authorList>
            <person name="Ivars-Martinez E."/>
            <person name="Martin-Cuadrado A.B."/>
            <person name="D'Auria G."/>
            <person name="Mira A."/>
            <person name="Ferriera S."/>
            <person name="Johnson J."/>
            <person name="Friedman R."/>
            <person name="Rodriguez-Valera F."/>
        </authorList>
    </citation>
    <scope>NUCLEOTIDE SEQUENCE [LARGE SCALE GENOMIC DNA]</scope>
    <source>
        <strain evidence="2">DSM 17117 / CIP 110805 / LMG 28347 / Deep ecotype</strain>
    </source>
</reference>
<dbReference type="KEGG" id="amc:MADE_1013085"/>
<accession>F2G8P1</accession>
<dbReference type="Proteomes" id="UP000001870">
    <property type="component" value="Chromosome"/>
</dbReference>
<proteinExistence type="predicted"/>